<reference evidence="3 4" key="1">
    <citation type="journal article" date="2019" name="Ecotoxicol. Environ. Saf.">
        <title>Microbial characterization of heavy metal resistant bacterial strains isolated from an electroplating wastewater treatment plant.</title>
        <authorList>
            <person name="Cai X."/>
            <person name="Zheng X."/>
            <person name="Zhang D."/>
            <person name="Iqbal W."/>
            <person name="Liu C."/>
            <person name="Yang B."/>
            <person name="Zhao X."/>
            <person name="Lu X."/>
            <person name="Mao Y."/>
        </authorList>
    </citation>
    <scope>NUCLEOTIDE SEQUENCE [LARGE SCALE GENOMIC DNA]</scope>
    <source>
        <strain evidence="3 4">Ni1-3</strain>
    </source>
</reference>
<organism evidence="3 4">
    <name type="scientific">Shewanella decolorationis</name>
    <dbReference type="NCBI Taxonomy" id="256839"/>
    <lineage>
        <taxon>Bacteria</taxon>
        <taxon>Pseudomonadati</taxon>
        <taxon>Pseudomonadota</taxon>
        <taxon>Gammaproteobacteria</taxon>
        <taxon>Alteromonadales</taxon>
        <taxon>Shewanellaceae</taxon>
        <taxon>Shewanella</taxon>
    </lineage>
</organism>
<accession>A0A5B8R201</accession>
<evidence type="ECO:0000313" key="4">
    <source>
        <dbReference type="Proteomes" id="UP000321124"/>
    </source>
</evidence>
<evidence type="ECO:0000313" key="3">
    <source>
        <dbReference type="EMBL" id="QDZ92745.1"/>
    </source>
</evidence>
<keyword evidence="1 3" id="KW-0378">Hydrolase</keyword>
<sequence>MNNTNQMIFERDGYQLKVEQFGQGPNLLVIGCVDYYKKVMPQSLHNHFTCLYLDHRGFALHDGVDSPINLEVISSDIEHICQHLNIKSASVFGHSGHAYMAIHFANQTSLIIDKVIVVGAAPSLSRDMQEKQFANWSQNASEERRKLLEKNMAMLENDITNEPERKFVHICRRLGPMRWADPKFDELKLWMGVETNTVILDKLWGELFRDIDLTILSSNLNLTVINGSLDFSIAPLHTWQCFKSAFKSLKLIELKGVSHTPMLECPEKFVETMAKIQTTR</sequence>
<proteinExistence type="predicted"/>
<evidence type="ECO:0000256" key="1">
    <source>
        <dbReference type="ARBA" id="ARBA00022801"/>
    </source>
</evidence>
<dbReference type="SUPFAM" id="SSF53474">
    <property type="entry name" value="alpha/beta-Hydrolases"/>
    <property type="match status" value="1"/>
</dbReference>
<dbReference type="AlphaFoldDB" id="A0A5B8R201"/>
<dbReference type="InterPro" id="IPR050266">
    <property type="entry name" value="AB_hydrolase_sf"/>
</dbReference>
<dbReference type="InterPro" id="IPR000073">
    <property type="entry name" value="AB_hydrolase_1"/>
</dbReference>
<evidence type="ECO:0000259" key="2">
    <source>
        <dbReference type="Pfam" id="PF00561"/>
    </source>
</evidence>
<dbReference type="Gene3D" id="3.40.50.1820">
    <property type="entry name" value="alpha/beta hydrolase"/>
    <property type="match status" value="1"/>
</dbReference>
<dbReference type="InterPro" id="IPR029058">
    <property type="entry name" value="AB_hydrolase_fold"/>
</dbReference>
<dbReference type="Pfam" id="PF00561">
    <property type="entry name" value="Abhydrolase_1"/>
    <property type="match status" value="1"/>
</dbReference>
<protein>
    <submittedName>
        <fullName evidence="3">Alpha/beta hydrolase</fullName>
    </submittedName>
</protein>
<dbReference type="PANTHER" id="PTHR43798:SF31">
    <property type="entry name" value="AB HYDROLASE SUPERFAMILY PROTEIN YCLE"/>
    <property type="match status" value="1"/>
</dbReference>
<dbReference type="GO" id="GO:0016020">
    <property type="term" value="C:membrane"/>
    <property type="evidence" value="ECO:0007669"/>
    <property type="project" value="TreeGrafter"/>
</dbReference>
<name>A0A5B8R201_9GAMM</name>
<dbReference type="KEGG" id="sdeo:D0436_21010"/>
<dbReference type="PANTHER" id="PTHR43798">
    <property type="entry name" value="MONOACYLGLYCEROL LIPASE"/>
    <property type="match status" value="1"/>
</dbReference>
<feature type="domain" description="AB hydrolase-1" evidence="2">
    <location>
        <begin position="31"/>
        <end position="163"/>
    </location>
</feature>
<dbReference type="RefSeq" id="WP_208660549.1">
    <property type="nucleotide sequence ID" value="NZ_CP031775.2"/>
</dbReference>
<dbReference type="GO" id="GO:0016787">
    <property type="term" value="F:hydrolase activity"/>
    <property type="evidence" value="ECO:0007669"/>
    <property type="project" value="UniProtKB-KW"/>
</dbReference>
<dbReference type="Proteomes" id="UP000321124">
    <property type="component" value="Chromosome"/>
</dbReference>
<dbReference type="EMBL" id="CP031775">
    <property type="protein sequence ID" value="QDZ92745.1"/>
    <property type="molecule type" value="Genomic_DNA"/>
</dbReference>
<gene>
    <name evidence="3" type="ORF">D0436_21010</name>
</gene>